<evidence type="ECO:0000256" key="6">
    <source>
        <dbReference type="SAM" id="Phobius"/>
    </source>
</evidence>
<feature type="transmembrane region" description="Helical" evidence="6">
    <location>
        <begin position="76"/>
        <end position="95"/>
    </location>
</feature>
<feature type="transmembrane region" description="Helical" evidence="6">
    <location>
        <begin position="246"/>
        <end position="265"/>
    </location>
</feature>
<feature type="transmembrane region" description="Helical" evidence="6">
    <location>
        <begin position="271"/>
        <end position="290"/>
    </location>
</feature>
<feature type="transmembrane region" description="Helical" evidence="6">
    <location>
        <begin position="12"/>
        <end position="33"/>
    </location>
</feature>
<proteinExistence type="inferred from homology"/>
<dbReference type="SUPFAM" id="SSF103481">
    <property type="entry name" value="Multidrug resistance efflux transporter EmrE"/>
    <property type="match status" value="2"/>
</dbReference>
<gene>
    <name evidence="8" type="ORF">QO034_00320</name>
</gene>
<dbReference type="InterPro" id="IPR000620">
    <property type="entry name" value="EamA_dom"/>
</dbReference>
<feature type="transmembrane region" description="Helical" evidence="6">
    <location>
        <begin position="131"/>
        <end position="150"/>
    </location>
</feature>
<organism evidence="8 9">
    <name type="scientific">Sedimentitalea xiamensis</name>
    <dbReference type="NCBI Taxonomy" id="3050037"/>
    <lineage>
        <taxon>Bacteria</taxon>
        <taxon>Pseudomonadati</taxon>
        <taxon>Pseudomonadota</taxon>
        <taxon>Alphaproteobacteria</taxon>
        <taxon>Rhodobacterales</taxon>
        <taxon>Paracoccaceae</taxon>
        <taxon>Sedimentitalea</taxon>
    </lineage>
</organism>
<keyword evidence="5 6" id="KW-0472">Membrane</keyword>
<dbReference type="PANTHER" id="PTHR22911">
    <property type="entry name" value="ACYL-MALONYL CONDENSING ENZYME-RELATED"/>
    <property type="match status" value="1"/>
</dbReference>
<feature type="transmembrane region" description="Helical" evidence="6">
    <location>
        <begin position="156"/>
        <end position="175"/>
    </location>
</feature>
<dbReference type="PANTHER" id="PTHR22911:SF6">
    <property type="entry name" value="SOLUTE CARRIER FAMILY 35 MEMBER G1"/>
    <property type="match status" value="1"/>
</dbReference>
<feature type="transmembrane region" description="Helical" evidence="6">
    <location>
        <begin position="45"/>
        <end position="64"/>
    </location>
</feature>
<keyword evidence="3 6" id="KW-0812">Transmembrane</keyword>
<dbReference type="RefSeq" id="WP_284483497.1">
    <property type="nucleotide sequence ID" value="NZ_JASNJE010000001.1"/>
</dbReference>
<evidence type="ECO:0000313" key="8">
    <source>
        <dbReference type="EMBL" id="MDK3071539.1"/>
    </source>
</evidence>
<evidence type="ECO:0000256" key="5">
    <source>
        <dbReference type="ARBA" id="ARBA00023136"/>
    </source>
</evidence>
<reference evidence="8 9" key="1">
    <citation type="submission" date="2023-05" db="EMBL/GenBank/DDBJ databases">
        <title>Sedimentitalea sp. nov. JM2-8.</title>
        <authorList>
            <person name="Huang J."/>
        </authorList>
    </citation>
    <scope>NUCLEOTIDE SEQUENCE [LARGE SCALE GENOMIC DNA]</scope>
    <source>
        <strain evidence="8 9">JM2-8</strain>
    </source>
</reference>
<name>A0ABT7F8V8_9RHOB</name>
<feature type="domain" description="EamA" evidence="7">
    <location>
        <begin position="159"/>
        <end position="289"/>
    </location>
</feature>
<keyword evidence="9" id="KW-1185">Reference proteome</keyword>
<feature type="domain" description="EamA" evidence="7">
    <location>
        <begin position="12"/>
        <end position="147"/>
    </location>
</feature>
<comment type="similarity">
    <text evidence="2">Belongs to the drug/metabolite transporter (DMT) superfamily. 10 TMS drug/metabolite exporter (DME) (TC 2.A.7.3) family.</text>
</comment>
<evidence type="ECO:0000256" key="3">
    <source>
        <dbReference type="ARBA" id="ARBA00022692"/>
    </source>
</evidence>
<sequence length="298" mass="31911">MTARPGDRVGQAILLSLTALALFDFMGLIIKHLSPRYGAAELSAYRNVFGIIPALIALWSSGLWHSGGRNLRLRQWKIAMSRGAYVALAQFLFYYSLGTMAFATATTITYSNAVFMTALAVPILGEKVGALRWSAVIMGFVGVLMVVGPTRDSFDWVAIAPLGAAFLYALAGVSARLFDPDVPSPLVNLYSVIVATVGSVGLALFAGGFSPIRSAADLVMIVAMGGFGGSAVLCLVVSYRMTEQSNLAPFSYFGIPMAFLFGWVFFGEAPFGDLFPGAILIVAGGLLVIWRERRIARR</sequence>
<evidence type="ECO:0000256" key="2">
    <source>
        <dbReference type="ARBA" id="ARBA00009853"/>
    </source>
</evidence>
<evidence type="ECO:0000259" key="7">
    <source>
        <dbReference type="Pfam" id="PF00892"/>
    </source>
</evidence>
<feature type="transmembrane region" description="Helical" evidence="6">
    <location>
        <begin position="101"/>
        <end position="124"/>
    </location>
</feature>
<protein>
    <submittedName>
        <fullName evidence="8">DMT family transporter</fullName>
    </submittedName>
</protein>
<dbReference type="Proteomes" id="UP001227126">
    <property type="component" value="Unassembled WGS sequence"/>
</dbReference>
<dbReference type="EMBL" id="JASNJE010000001">
    <property type="protein sequence ID" value="MDK3071539.1"/>
    <property type="molecule type" value="Genomic_DNA"/>
</dbReference>
<feature type="transmembrane region" description="Helical" evidence="6">
    <location>
        <begin position="218"/>
        <end position="239"/>
    </location>
</feature>
<evidence type="ECO:0000256" key="1">
    <source>
        <dbReference type="ARBA" id="ARBA00004141"/>
    </source>
</evidence>
<comment type="caution">
    <text evidence="8">The sequence shown here is derived from an EMBL/GenBank/DDBJ whole genome shotgun (WGS) entry which is preliminary data.</text>
</comment>
<dbReference type="Pfam" id="PF00892">
    <property type="entry name" value="EamA"/>
    <property type="match status" value="2"/>
</dbReference>
<accession>A0ABT7F8V8</accession>
<feature type="transmembrane region" description="Helical" evidence="6">
    <location>
        <begin position="187"/>
        <end position="206"/>
    </location>
</feature>
<comment type="subcellular location">
    <subcellularLocation>
        <location evidence="1">Membrane</location>
        <topology evidence="1">Multi-pass membrane protein</topology>
    </subcellularLocation>
</comment>
<evidence type="ECO:0000256" key="4">
    <source>
        <dbReference type="ARBA" id="ARBA00022989"/>
    </source>
</evidence>
<dbReference type="InterPro" id="IPR037185">
    <property type="entry name" value="EmrE-like"/>
</dbReference>
<evidence type="ECO:0000313" key="9">
    <source>
        <dbReference type="Proteomes" id="UP001227126"/>
    </source>
</evidence>
<keyword evidence="4 6" id="KW-1133">Transmembrane helix</keyword>